<dbReference type="PROSITE" id="PS51257">
    <property type="entry name" value="PROKAR_LIPOPROTEIN"/>
    <property type="match status" value="1"/>
</dbReference>
<dbReference type="KEGG" id="ome:OLMES_0212"/>
<proteinExistence type="predicted"/>
<evidence type="ECO:0000313" key="1">
    <source>
        <dbReference type="EMBL" id="ARU54319.1"/>
    </source>
</evidence>
<reference evidence="1 2" key="1">
    <citation type="submission" date="2017-05" db="EMBL/GenBank/DDBJ databases">
        <title>Genomic insights into alkan degradation activity of Oleiphilus messinensis.</title>
        <authorList>
            <person name="Kozyavkin S.A."/>
            <person name="Slesarev A.I."/>
            <person name="Golyshin P.N."/>
            <person name="Korzhenkov A."/>
            <person name="Golyshina O.N."/>
            <person name="Toshchakov S.V."/>
        </authorList>
    </citation>
    <scope>NUCLEOTIDE SEQUENCE [LARGE SCALE GENOMIC DNA]</scope>
    <source>
        <strain evidence="1 2">ME102</strain>
    </source>
</reference>
<accession>A0A1Y0I281</accession>
<dbReference type="RefSeq" id="WP_087459535.1">
    <property type="nucleotide sequence ID" value="NZ_CP021425.1"/>
</dbReference>
<name>A0A1Y0I281_9GAMM</name>
<keyword evidence="2" id="KW-1185">Reference proteome</keyword>
<dbReference type="AlphaFoldDB" id="A0A1Y0I281"/>
<evidence type="ECO:0000313" key="2">
    <source>
        <dbReference type="Proteomes" id="UP000196027"/>
    </source>
</evidence>
<evidence type="ECO:0008006" key="3">
    <source>
        <dbReference type="Google" id="ProtNLM"/>
    </source>
</evidence>
<organism evidence="1 2">
    <name type="scientific">Oleiphilus messinensis</name>
    <dbReference type="NCBI Taxonomy" id="141451"/>
    <lineage>
        <taxon>Bacteria</taxon>
        <taxon>Pseudomonadati</taxon>
        <taxon>Pseudomonadota</taxon>
        <taxon>Gammaproteobacteria</taxon>
        <taxon>Oceanospirillales</taxon>
        <taxon>Oleiphilaceae</taxon>
        <taxon>Oleiphilus</taxon>
    </lineage>
</organism>
<dbReference type="EMBL" id="CP021425">
    <property type="protein sequence ID" value="ARU54319.1"/>
    <property type="molecule type" value="Genomic_DNA"/>
</dbReference>
<sequence>MHRFALAFVLFLISACTTQVSVDLRHLPLEGAEQIYLSLNKRYSIDKDTFTPLADLACGNESLDAYREIADFLKSLKFKETNSITKLRHVGDDLEVQVVSKYQVIPNSSYVQGNLLLHSIVDSKGKIKSFYLQRGQRNTVSLLFDLPYTRVKVGDCWDVPVSLINTKIDYDVTDYHQRNEAVLLSKRTLDSGDILVEVMMNLDESVSGNTGRYYVQNSNEILLPFSLIKKYIALGEFNVSKGYWERYIGYLVTDGGGILEMEDSTQIFLLKPLAIETK</sequence>
<gene>
    <name evidence="1" type="ORF">OLMES_0212</name>
</gene>
<dbReference type="Proteomes" id="UP000196027">
    <property type="component" value="Chromosome"/>
</dbReference>
<protein>
    <recommendedName>
        <fullName evidence="3">Lipoprotein</fullName>
    </recommendedName>
</protein>
<dbReference type="OrthoDB" id="792860at2"/>